<dbReference type="GO" id="GO:0008168">
    <property type="term" value="F:methyltransferase activity"/>
    <property type="evidence" value="ECO:0007669"/>
    <property type="project" value="TreeGrafter"/>
</dbReference>
<evidence type="ECO:0000313" key="3">
    <source>
        <dbReference type="EMBL" id="RMJ02280.1"/>
    </source>
</evidence>
<protein>
    <recommendedName>
        <fullName evidence="5">Secondary metabolism regulator LAE1</fullName>
    </recommendedName>
</protein>
<comment type="caution">
    <text evidence="3">The sequence shown here is derived from an EMBL/GenBank/DDBJ whole genome shotgun (WGS) entry which is preliminary data.</text>
</comment>
<dbReference type="Pfam" id="PF13489">
    <property type="entry name" value="Methyltransf_23"/>
    <property type="match status" value="1"/>
</dbReference>
<evidence type="ECO:0000313" key="4">
    <source>
        <dbReference type="Proteomes" id="UP000277212"/>
    </source>
</evidence>
<reference evidence="3 4" key="1">
    <citation type="submission" date="2017-06" db="EMBL/GenBank/DDBJ databases">
        <title>Comparative genomic analysis of Ambrosia Fusariam Clade fungi.</title>
        <authorList>
            <person name="Stajich J.E."/>
            <person name="Carrillo J."/>
            <person name="Kijimoto T."/>
            <person name="Eskalen A."/>
            <person name="O'Donnell K."/>
            <person name="Kasson M."/>
        </authorList>
    </citation>
    <scope>NUCLEOTIDE SEQUENCE [LARGE SCALE GENOMIC DNA]</scope>
    <source>
        <strain evidence="3">UCR3666</strain>
    </source>
</reference>
<sequence length="351" mass="39806">MAEQAQAERTPSPQQLNVDPEWIEPDDNDSSIGSETASSTTSISESILEYRKLHGRTYQNFNTGTEYWGPNDDRQNEGLELSHHMLYLALDHKLFLAPIGDNPQRVIDIGTGTGIWAIDFADQFPSAEVIGTDLSPIQPPWVPPNCKFELDDAQLPWPYPDNHFDYVHIRVLMGAIKDWPALYKEVYRCLKPGGWFEHMDYSIDVRSDDNSIPEDSPLNGWGNLFQKAGERMGRSFRIIEDGQSLQWLKDTGFTAVNEHRFKLPTGGWAADKKWKEIGQYNLLITENSLEGYVLFLLTQVMGWEVSEVQVFLAKTRTALRDKSIHSYAEVATVWGQKPLNAKKESSPTAEA</sequence>
<dbReference type="CDD" id="cd02440">
    <property type="entry name" value="AdoMet_MTases"/>
    <property type="match status" value="1"/>
</dbReference>
<dbReference type="Proteomes" id="UP000277212">
    <property type="component" value="Unassembled WGS sequence"/>
</dbReference>
<dbReference type="AlphaFoldDB" id="A0A3M2RAF9"/>
<organism evidence="3 4">
    <name type="scientific">Fusarium kuroshium</name>
    <dbReference type="NCBI Taxonomy" id="2010991"/>
    <lineage>
        <taxon>Eukaryota</taxon>
        <taxon>Fungi</taxon>
        <taxon>Dikarya</taxon>
        <taxon>Ascomycota</taxon>
        <taxon>Pezizomycotina</taxon>
        <taxon>Sordariomycetes</taxon>
        <taxon>Hypocreomycetidae</taxon>
        <taxon>Hypocreales</taxon>
        <taxon>Nectriaceae</taxon>
        <taxon>Fusarium</taxon>
        <taxon>Fusarium solani species complex</taxon>
    </lineage>
</organism>
<feature type="compositionally biased region" description="Low complexity" evidence="2">
    <location>
        <begin position="30"/>
        <end position="40"/>
    </location>
</feature>
<comment type="similarity">
    <text evidence="1">Belongs to the methyltransferase superfamily. LaeA methyltransferase family.</text>
</comment>
<dbReference type="STRING" id="2010991.A0A3M2RAF9"/>
<proteinExistence type="inferred from homology"/>
<dbReference type="PANTHER" id="PTHR43591:SF10">
    <property type="entry name" value="ABC TRANSMEMBRANE TYPE-1 DOMAIN-CONTAINING PROTEIN-RELATED"/>
    <property type="match status" value="1"/>
</dbReference>
<dbReference type="PANTHER" id="PTHR43591">
    <property type="entry name" value="METHYLTRANSFERASE"/>
    <property type="match status" value="1"/>
</dbReference>
<name>A0A3M2RAF9_9HYPO</name>
<evidence type="ECO:0008006" key="5">
    <source>
        <dbReference type="Google" id="ProtNLM"/>
    </source>
</evidence>
<gene>
    <name evidence="3" type="ORF">CDV36_015452</name>
</gene>
<dbReference type="InterPro" id="IPR029063">
    <property type="entry name" value="SAM-dependent_MTases_sf"/>
</dbReference>
<dbReference type="OrthoDB" id="2013972at2759"/>
<accession>A0A3M2RAF9</accession>
<dbReference type="SUPFAM" id="SSF53335">
    <property type="entry name" value="S-adenosyl-L-methionine-dependent methyltransferases"/>
    <property type="match status" value="1"/>
</dbReference>
<keyword evidence="4" id="KW-1185">Reference proteome</keyword>
<evidence type="ECO:0000256" key="2">
    <source>
        <dbReference type="SAM" id="MobiDB-lite"/>
    </source>
</evidence>
<feature type="region of interest" description="Disordered" evidence="2">
    <location>
        <begin position="1"/>
        <end position="40"/>
    </location>
</feature>
<evidence type="ECO:0000256" key="1">
    <source>
        <dbReference type="ARBA" id="ARBA00038158"/>
    </source>
</evidence>
<feature type="compositionally biased region" description="Polar residues" evidence="2">
    <location>
        <begin position="7"/>
        <end position="17"/>
    </location>
</feature>
<dbReference type="Gene3D" id="3.40.50.150">
    <property type="entry name" value="Vaccinia Virus protein VP39"/>
    <property type="match status" value="1"/>
</dbReference>
<dbReference type="EMBL" id="NKUJ01000586">
    <property type="protein sequence ID" value="RMJ02280.1"/>
    <property type="molecule type" value="Genomic_DNA"/>
</dbReference>